<proteinExistence type="predicted"/>
<organism evidence="2 3">
    <name type="scientific">Saponaria officinalis</name>
    <name type="common">Common soapwort</name>
    <name type="synonym">Lychnis saponaria</name>
    <dbReference type="NCBI Taxonomy" id="3572"/>
    <lineage>
        <taxon>Eukaryota</taxon>
        <taxon>Viridiplantae</taxon>
        <taxon>Streptophyta</taxon>
        <taxon>Embryophyta</taxon>
        <taxon>Tracheophyta</taxon>
        <taxon>Spermatophyta</taxon>
        <taxon>Magnoliopsida</taxon>
        <taxon>eudicotyledons</taxon>
        <taxon>Gunneridae</taxon>
        <taxon>Pentapetalae</taxon>
        <taxon>Caryophyllales</taxon>
        <taxon>Caryophyllaceae</taxon>
        <taxon>Caryophylleae</taxon>
        <taxon>Saponaria</taxon>
    </lineage>
</organism>
<dbReference type="Proteomes" id="UP001443914">
    <property type="component" value="Unassembled WGS sequence"/>
</dbReference>
<evidence type="ECO:0000313" key="2">
    <source>
        <dbReference type="EMBL" id="KAK9757667.1"/>
    </source>
</evidence>
<reference evidence="2" key="1">
    <citation type="submission" date="2024-03" db="EMBL/GenBank/DDBJ databases">
        <title>WGS assembly of Saponaria officinalis var. Norfolk2.</title>
        <authorList>
            <person name="Jenkins J."/>
            <person name="Shu S."/>
            <person name="Grimwood J."/>
            <person name="Barry K."/>
            <person name="Goodstein D."/>
            <person name="Schmutz J."/>
            <person name="Leebens-Mack J."/>
            <person name="Osbourn A."/>
        </authorList>
    </citation>
    <scope>NUCLEOTIDE SEQUENCE [LARGE SCALE GENOMIC DNA]</scope>
    <source>
        <strain evidence="2">JIC</strain>
    </source>
</reference>
<dbReference type="AlphaFoldDB" id="A0AAW1NGH0"/>
<keyword evidence="3" id="KW-1185">Reference proteome</keyword>
<evidence type="ECO:0000256" key="1">
    <source>
        <dbReference type="SAM" id="MobiDB-lite"/>
    </source>
</evidence>
<dbReference type="EMBL" id="JBDFQZ010000001">
    <property type="protein sequence ID" value="KAK9757667.1"/>
    <property type="molecule type" value="Genomic_DNA"/>
</dbReference>
<evidence type="ECO:0000313" key="3">
    <source>
        <dbReference type="Proteomes" id="UP001443914"/>
    </source>
</evidence>
<protein>
    <submittedName>
        <fullName evidence="2">Uncharacterized protein</fullName>
    </submittedName>
</protein>
<name>A0AAW1NGH0_SAPOF</name>
<feature type="region of interest" description="Disordered" evidence="1">
    <location>
        <begin position="1"/>
        <end position="28"/>
    </location>
</feature>
<gene>
    <name evidence="2" type="ORF">RND81_01G178300</name>
</gene>
<accession>A0AAW1NGH0</accession>
<comment type="caution">
    <text evidence="2">The sequence shown here is derived from an EMBL/GenBank/DDBJ whole genome shotgun (WGS) entry which is preliminary data.</text>
</comment>
<sequence>MTAKSPKTSSPPTPSFKKEHKNSSYHSSLDSHLFIPGVGHVAPDTFSGYGSFLDSDNEGDSEVTSAFYLQQNTVVGDSLAPDPVACVEEMGKVDGEADLRVFDTVPTVETSRSGEMSPSSKKFFAFAEKVFDSRRKKAKKRV</sequence>